<comment type="similarity">
    <text evidence="4">Belongs to the EMC2 family.</text>
</comment>
<keyword evidence="1" id="KW-0677">Repeat</keyword>
<name>A0A7S2CCR7_9STRA</name>
<gene>
    <name evidence="6" type="ORF">FPAR1323_LOCUS10253</name>
</gene>
<feature type="domain" description="EMC2 TPR-like" evidence="5">
    <location>
        <begin position="100"/>
        <end position="208"/>
    </location>
</feature>
<dbReference type="InterPro" id="IPR011990">
    <property type="entry name" value="TPR-like_helical_dom_sf"/>
</dbReference>
<dbReference type="SUPFAM" id="SSF48452">
    <property type="entry name" value="TPR-like"/>
    <property type="match status" value="1"/>
</dbReference>
<evidence type="ECO:0000256" key="2">
    <source>
        <dbReference type="ARBA" id="ARBA00022803"/>
    </source>
</evidence>
<feature type="repeat" description="TPR" evidence="3">
    <location>
        <begin position="97"/>
        <end position="130"/>
    </location>
</feature>
<reference evidence="6" key="1">
    <citation type="submission" date="2021-01" db="EMBL/GenBank/DDBJ databases">
        <authorList>
            <person name="Corre E."/>
            <person name="Pelletier E."/>
            <person name="Niang G."/>
            <person name="Scheremetjew M."/>
            <person name="Finn R."/>
            <person name="Kale V."/>
            <person name="Holt S."/>
            <person name="Cochrane G."/>
            <person name="Meng A."/>
            <person name="Brown T."/>
            <person name="Cohen L."/>
        </authorList>
    </citation>
    <scope>NUCLEOTIDE SEQUENCE</scope>
    <source>
        <strain evidence="6">RCC1693</strain>
    </source>
</reference>
<keyword evidence="4" id="KW-0472">Membrane</keyword>
<dbReference type="PROSITE" id="PS50005">
    <property type="entry name" value="TPR"/>
    <property type="match status" value="2"/>
</dbReference>
<dbReference type="InterPro" id="IPR055217">
    <property type="entry name" value="TPR_EMC2"/>
</dbReference>
<feature type="repeat" description="TPR" evidence="3">
    <location>
        <begin position="165"/>
        <end position="198"/>
    </location>
</feature>
<comment type="subunit">
    <text evidence="4">Component of the ER membrane protein complex (EMC).</text>
</comment>
<dbReference type="InterPro" id="IPR019734">
    <property type="entry name" value="TPR_rpt"/>
</dbReference>
<dbReference type="PANTHER" id="PTHR12760">
    <property type="entry name" value="TETRATRICOPEPTIDE REPEAT PROTEIN"/>
    <property type="match status" value="1"/>
</dbReference>
<dbReference type="Gene3D" id="1.25.40.10">
    <property type="entry name" value="Tetratricopeptide repeat domain"/>
    <property type="match status" value="1"/>
</dbReference>
<protein>
    <recommendedName>
        <fullName evidence="4">ER membrane protein complex subunit 2</fullName>
    </recommendedName>
</protein>
<evidence type="ECO:0000256" key="1">
    <source>
        <dbReference type="ARBA" id="ARBA00022737"/>
    </source>
</evidence>
<evidence type="ECO:0000259" key="5">
    <source>
        <dbReference type="Pfam" id="PF22890"/>
    </source>
</evidence>
<sequence length="301" mass="33789">MATFAIGDFEELRVAAERSPRSVPAAQALLKHIRMAKMRESEMVVRHGSKLVERQAALGDEYWSVLEQVFLAALDVDERSLAQTCLQALNEQFPESTRVKRLVGISREAMGKYAEAEEIYKGMLEENPANQLVLKRQVCVLKAQNKIPAAIKCLNNYLKQFQADANAWQELADLYLSVSKYEAAAFCYEELVLANPTSHINHCRLGEIYYTLGGKHIAKARKYFAQSLELKKTNNARALHGLAACCHANTTFKDRNVRADVTAALHEYASEELAKLYSEQSPTLLPKVEAILETQRAAIEK</sequence>
<evidence type="ECO:0000256" key="3">
    <source>
        <dbReference type="PROSITE-ProRule" id="PRU00339"/>
    </source>
</evidence>
<comment type="function">
    <text evidence="4">Part of the endoplasmic reticulum membrane protein complex (EMC) that enables the energy-independent insertion into endoplasmic reticulum membranes of newly synthesized membrane proteins.</text>
</comment>
<proteinExistence type="inferred from homology"/>
<keyword evidence="2 3" id="KW-0802">TPR repeat</keyword>
<dbReference type="InterPro" id="IPR039856">
    <property type="entry name" value="EMC2-like"/>
</dbReference>
<dbReference type="EMBL" id="HBGT01019482">
    <property type="protein sequence ID" value="CAD9422216.1"/>
    <property type="molecule type" value="Transcribed_RNA"/>
</dbReference>
<evidence type="ECO:0000313" key="6">
    <source>
        <dbReference type="EMBL" id="CAD9422216.1"/>
    </source>
</evidence>
<dbReference type="AlphaFoldDB" id="A0A7S2CCR7"/>
<accession>A0A7S2CCR7</accession>
<dbReference type="GO" id="GO:0072546">
    <property type="term" value="C:EMC complex"/>
    <property type="evidence" value="ECO:0007669"/>
    <property type="project" value="UniProtKB-UniRule"/>
</dbReference>
<keyword evidence="4" id="KW-0256">Endoplasmic reticulum</keyword>
<evidence type="ECO:0000256" key="4">
    <source>
        <dbReference type="RuleBase" id="RU367091"/>
    </source>
</evidence>
<dbReference type="SMART" id="SM00028">
    <property type="entry name" value="TPR"/>
    <property type="match status" value="3"/>
</dbReference>
<comment type="subcellular location">
    <subcellularLocation>
        <location evidence="4">Endoplasmic reticulum membrane</location>
        <topology evidence="4">Peripheral membrane protein</topology>
        <orientation evidence="4">Cytoplasmic side</orientation>
    </subcellularLocation>
</comment>
<organism evidence="6">
    <name type="scientific">Florenciella parvula</name>
    <dbReference type="NCBI Taxonomy" id="236787"/>
    <lineage>
        <taxon>Eukaryota</taxon>
        <taxon>Sar</taxon>
        <taxon>Stramenopiles</taxon>
        <taxon>Ochrophyta</taxon>
        <taxon>Dictyochophyceae</taxon>
        <taxon>Florenciellales</taxon>
        <taxon>Florenciella</taxon>
    </lineage>
</organism>
<dbReference type="Pfam" id="PF22890">
    <property type="entry name" value="TPR_EMC2"/>
    <property type="match status" value="1"/>
</dbReference>